<dbReference type="Pfam" id="PF00430">
    <property type="entry name" value="ATP-synt_B"/>
    <property type="match status" value="1"/>
</dbReference>
<keyword evidence="9 13" id="KW-0472">Membrane</keyword>
<dbReference type="CDD" id="cd06503">
    <property type="entry name" value="ATP-synt_Fo_b"/>
    <property type="match status" value="1"/>
</dbReference>
<evidence type="ECO:0000256" key="3">
    <source>
        <dbReference type="ARBA" id="ARBA00022475"/>
    </source>
</evidence>
<accession>A0A4S3PNY2</accession>
<dbReference type="PANTHER" id="PTHR33445:SF1">
    <property type="entry name" value="ATP SYNTHASE SUBUNIT B"/>
    <property type="match status" value="1"/>
</dbReference>
<dbReference type="RefSeq" id="WP_116352010.1">
    <property type="nucleotide sequence ID" value="NZ_SLUB01000036.1"/>
</dbReference>
<evidence type="ECO:0000256" key="11">
    <source>
        <dbReference type="ARBA" id="ARBA00025198"/>
    </source>
</evidence>
<comment type="caution">
    <text evidence="16">The sequence shown here is derived from an EMBL/GenBank/DDBJ whole genome shotgun (WGS) entry which is preliminary data.</text>
</comment>
<keyword evidence="17" id="KW-1185">Reference proteome</keyword>
<dbReference type="GO" id="GO:0046933">
    <property type="term" value="F:proton-transporting ATP synthase activity, rotational mechanism"/>
    <property type="evidence" value="ECO:0007669"/>
    <property type="project" value="UniProtKB-UniRule"/>
</dbReference>
<evidence type="ECO:0000256" key="10">
    <source>
        <dbReference type="ARBA" id="ARBA00023310"/>
    </source>
</evidence>
<dbReference type="Gene3D" id="1.20.5.620">
    <property type="entry name" value="F1F0 ATP synthase subunit B, membrane domain"/>
    <property type="match status" value="1"/>
</dbReference>
<comment type="function">
    <text evidence="11 13">F(1)F(0) ATP synthase produces ATP from ADP in the presence of a proton or sodium gradient. F-type ATPases consist of two structural domains, F(1) containing the extramembraneous catalytic core and F(0) containing the membrane proton channel, linked together by a central stalk and a peripheral stalk. During catalysis, ATP synthesis in the catalytic domain of F(1) is coupled via a rotary mechanism of the central stalk subunits to proton translocation.</text>
</comment>
<keyword evidence="10 13" id="KW-0066">ATP synthesis</keyword>
<gene>
    <name evidence="13 16" type="primary">atpF</name>
    <name evidence="16" type="ORF">E1I69_16760</name>
</gene>
<evidence type="ECO:0000313" key="17">
    <source>
        <dbReference type="Proteomes" id="UP000306477"/>
    </source>
</evidence>
<dbReference type="InterPro" id="IPR028987">
    <property type="entry name" value="ATP_synth_B-like_membr_sf"/>
</dbReference>
<proteinExistence type="inferred from homology"/>
<evidence type="ECO:0000256" key="1">
    <source>
        <dbReference type="ARBA" id="ARBA00005513"/>
    </source>
</evidence>
<name>A0A4S3PNY2_9BACI</name>
<evidence type="ECO:0000256" key="4">
    <source>
        <dbReference type="ARBA" id="ARBA00022547"/>
    </source>
</evidence>
<dbReference type="Proteomes" id="UP000306477">
    <property type="component" value="Unassembled WGS sequence"/>
</dbReference>
<keyword evidence="3 13" id="KW-1003">Cell membrane</keyword>
<evidence type="ECO:0000256" key="5">
    <source>
        <dbReference type="ARBA" id="ARBA00022692"/>
    </source>
</evidence>
<feature type="transmembrane region" description="Helical" evidence="13">
    <location>
        <begin position="21"/>
        <end position="40"/>
    </location>
</feature>
<evidence type="ECO:0000256" key="7">
    <source>
        <dbReference type="ARBA" id="ARBA00022989"/>
    </source>
</evidence>
<dbReference type="SUPFAM" id="SSF81573">
    <property type="entry name" value="F1F0 ATP synthase subunit B, membrane domain"/>
    <property type="match status" value="1"/>
</dbReference>
<dbReference type="EMBL" id="SLUB01000036">
    <property type="protein sequence ID" value="THE10974.1"/>
    <property type="molecule type" value="Genomic_DNA"/>
</dbReference>
<evidence type="ECO:0000256" key="15">
    <source>
        <dbReference type="SAM" id="Coils"/>
    </source>
</evidence>
<dbReference type="PANTHER" id="PTHR33445">
    <property type="entry name" value="ATP SYNTHASE SUBUNIT B', CHLOROPLASTIC"/>
    <property type="match status" value="1"/>
</dbReference>
<dbReference type="AlphaFoldDB" id="A0A4S3PNY2"/>
<reference evidence="16 17" key="1">
    <citation type="journal article" date="2019" name="Indoor Air">
        <title>Impacts of indoor surface finishes on bacterial viability.</title>
        <authorList>
            <person name="Hu J."/>
            <person name="Maamar S.B."/>
            <person name="Glawe A.J."/>
            <person name="Gottel N."/>
            <person name="Gilbert J.A."/>
            <person name="Hartmann E.M."/>
        </authorList>
    </citation>
    <scope>NUCLEOTIDE SEQUENCE [LARGE SCALE GENOMIC DNA]</scope>
    <source>
        <strain evidence="16 17">AF060A6</strain>
    </source>
</reference>
<dbReference type="STRING" id="1033734.GCA_000285535_02551"/>
<keyword evidence="8 13" id="KW-0406">Ion transport</keyword>
<keyword evidence="2 13" id="KW-0813">Transport</keyword>
<evidence type="ECO:0000256" key="12">
    <source>
        <dbReference type="ARBA" id="ARBA00037847"/>
    </source>
</evidence>
<evidence type="ECO:0000256" key="8">
    <source>
        <dbReference type="ARBA" id="ARBA00023065"/>
    </source>
</evidence>
<evidence type="ECO:0000256" key="13">
    <source>
        <dbReference type="HAMAP-Rule" id="MF_01398"/>
    </source>
</evidence>
<dbReference type="NCBIfam" id="TIGR01144">
    <property type="entry name" value="ATP_synt_b"/>
    <property type="match status" value="1"/>
</dbReference>
<evidence type="ECO:0000256" key="14">
    <source>
        <dbReference type="RuleBase" id="RU003848"/>
    </source>
</evidence>
<dbReference type="OrthoDB" id="282095at2"/>
<dbReference type="InterPro" id="IPR002146">
    <property type="entry name" value="ATP_synth_b/b'su_bac/chlpt"/>
</dbReference>
<dbReference type="GO" id="GO:0005886">
    <property type="term" value="C:plasma membrane"/>
    <property type="evidence" value="ECO:0007669"/>
    <property type="project" value="UniProtKB-SubCell"/>
</dbReference>
<comment type="function">
    <text evidence="13">Component of the F(0) channel, it forms part of the peripheral stalk, linking F(1) to F(0).</text>
</comment>
<keyword evidence="15" id="KW-0175">Coiled coil</keyword>
<comment type="similarity">
    <text evidence="1 13 14">Belongs to the ATPase B chain family.</text>
</comment>
<keyword evidence="7 13" id="KW-1133">Transmembrane helix</keyword>
<keyword evidence="4 13" id="KW-0138">CF(0)</keyword>
<evidence type="ECO:0000256" key="2">
    <source>
        <dbReference type="ARBA" id="ARBA00022448"/>
    </source>
</evidence>
<evidence type="ECO:0000256" key="9">
    <source>
        <dbReference type="ARBA" id="ARBA00023136"/>
    </source>
</evidence>
<evidence type="ECO:0000256" key="6">
    <source>
        <dbReference type="ARBA" id="ARBA00022781"/>
    </source>
</evidence>
<sequence>MLDLFVLGAAAGKLPVNLGDIIFQLVVFIILLALLRKFAFGPIMNIMKQREEHIANEIDSAEQNHQEAKKLAEEQRELLKKSRTEAAELIENARKLGEEQKEGIIQAARDEANRLKEAAKQEIVQEKEQAVAALREQVASLSVLVASKVIEKELSLEDQEKLINEYIQEVGEGR</sequence>
<keyword evidence="5 13" id="KW-0812">Transmembrane</keyword>
<dbReference type="GO" id="GO:0045259">
    <property type="term" value="C:proton-transporting ATP synthase complex"/>
    <property type="evidence" value="ECO:0007669"/>
    <property type="project" value="UniProtKB-KW"/>
</dbReference>
<evidence type="ECO:0000313" key="16">
    <source>
        <dbReference type="EMBL" id="THE10974.1"/>
    </source>
</evidence>
<organism evidence="16 17">
    <name type="scientific">Bacillus timonensis</name>
    <dbReference type="NCBI Taxonomy" id="1033734"/>
    <lineage>
        <taxon>Bacteria</taxon>
        <taxon>Bacillati</taxon>
        <taxon>Bacillota</taxon>
        <taxon>Bacilli</taxon>
        <taxon>Bacillales</taxon>
        <taxon>Bacillaceae</taxon>
        <taxon>Bacillus</taxon>
    </lineage>
</organism>
<comment type="subunit">
    <text evidence="13">F-type ATPases have 2 components, F(1) - the catalytic core - and F(0) - the membrane proton channel. F(1) has five subunits: alpha(3), beta(3), gamma(1), delta(1), epsilon(1). F(0) has three main subunits: a(1), b(2) and c(10-14). The alpha and beta chains form an alternating ring which encloses part of the gamma chain. F(1) is attached to F(0) by a central stalk formed by the gamma and epsilon chains, while a peripheral stalk is formed by the delta and b chains.</text>
</comment>
<dbReference type="InterPro" id="IPR050059">
    <property type="entry name" value="ATP_synthase_B_chain"/>
</dbReference>
<comment type="subcellular location">
    <subcellularLocation>
        <location evidence="13">Cell membrane</location>
        <topology evidence="13">Single-pass membrane protein</topology>
    </subcellularLocation>
    <subcellularLocation>
        <location evidence="12">Endomembrane system</location>
        <topology evidence="12">Single-pass membrane protein</topology>
    </subcellularLocation>
</comment>
<dbReference type="GO" id="GO:0012505">
    <property type="term" value="C:endomembrane system"/>
    <property type="evidence" value="ECO:0007669"/>
    <property type="project" value="UniProtKB-SubCell"/>
</dbReference>
<keyword evidence="6 13" id="KW-0375">Hydrogen ion transport</keyword>
<protein>
    <recommendedName>
        <fullName evidence="13">ATP synthase subunit b</fullName>
    </recommendedName>
    <alternativeName>
        <fullName evidence="13">ATP synthase F(0) sector subunit b</fullName>
    </alternativeName>
    <alternativeName>
        <fullName evidence="13">ATPase subunit I</fullName>
    </alternativeName>
    <alternativeName>
        <fullName evidence="13">F-type ATPase subunit b</fullName>
        <shortName evidence="13">F-ATPase subunit b</shortName>
    </alternativeName>
</protein>
<dbReference type="InterPro" id="IPR005864">
    <property type="entry name" value="ATP_synth_F0_bsu_bac"/>
</dbReference>
<feature type="coiled-coil region" evidence="15">
    <location>
        <begin position="44"/>
        <end position="169"/>
    </location>
</feature>
<dbReference type="GO" id="GO:0046961">
    <property type="term" value="F:proton-transporting ATPase activity, rotational mechanism"/>
    <property type="evidence" value="ECO:0007669"/>
    <property type="project" value="TreeGrafter"/>
</dbReference>
<dbReference type="HAMAP" id="MF_01398">
    <property type="entry name" value="ATP_synth_b_bprime"/>
    <property type="match status" value="1"/>
</dbReference>